<dbReference type="EMBL" id="JALZ01000004">
    <property type="protein sequence ID" value="ETX15688.1"/>
    <property type="molecule type" value="Genomic_DNA"/>
</dbReference>
<keyword evidence="2" id="KW-1185">Reference proteome</keyword>
<dbReference type="Proteomes" id="UP000022447">
    <property type="component" value="Unassembled WGS sequence"/>
</dbReference>
<name>X7EKJ8_9RHOB</name>
<sequence>MRSMTAGRPETGRQLEDEALLLRRLPEKDMQTYNEMPLEELFARALASARNLARDFPCNDVSVDAHEASSMRRTLEGLSHHAGLTASDDVDADLLMSVLARELDRETTGWSRIFDGWIDPDIGQIGTIKSVRVLTERGQMLERHARGIQEFAHVRSLCRARRDAEKLLLRA</sequence>
<accession>X7EKJ8</accession>
<comment type="caution">
    <text evidence="1">The sequence shown here is derived from an EMBL/GenBank/DDBJ whole genome shotgun (WGS) entry which is preliminary data.</text>
</comment>
<dbReference type="OrthoDB" id="7860967at2"/>
<dbReference type="RefSeq" id="WP_037259638.1">
    <property type="nucleotide sequence ID" value="NZ_JALZ01000004.1"/>
</dbReference>
<dbReference type="STRING" id="1449350.OCH239_13775"/>
<protein>
    <submittedName>
        <fullName evidence="1">Uncharacterized protein</fullName>
    </submittedName>
</protein>
<organism evidence="1 2">
    <name type="scientific">Roseivivax halodurans JCM 10272</name>
    <dbReference type="NCBI Taxonomy" id="1449350"/>
    <lineage>
        <taxon>Bacteria</taxon>
        <taxon>Pseudomonadati</taxon>
        <taxon>Pseudomonadota</taxon>
        <taxon>Alphaproteobacteria</taxon>
        <taxon>Rhodobacterales</taxon>
        <taxon>Roseobacteraceae</taxon>
        <taxon>Roseivivax</taxon>
    </lineage>
</organism>
<evidence type="ECO:0000313" key="2">
    <source>
        <dbReference type="Proteomes" id="UP000022447"/>
    </source>
</evidence>
<reference evidence="1 2" key="1">
    <citation type="submission" date="2014-01" db="EMBL/GenBank/DDBJ databases">
        <title>Roseivivax halodurans JCM 10272 Genome Sequencing.</title>
        <authorList>
            <person name="Lai Q."/>
            <person name="Li G."/>
            <person name="Shao Z."/>
        </authorList>
    </citation>
    <scope>NUCLEOTIDE SEQUENCE [LARGE SCALE GENOMIC DNA]</scope>
    <source>
        <strain evidence="1 2">JCM 10272</strain>
    </source>
</reference>
<gene>
    <name evidence="1" type="ORF">OCH239_13775</name>
</gene>
<proteinExistence type="predicted"/>
<dbReference type="eggNOG" id="ENOG5030YXW">
    <property type="taxonomic scope" value="Bacteria"/>
</dbReference>
<dbReference type="AlphaFoldDB" id="X7EKJ8"/>
<evidence type="ECO:0000313" key="1">
    <source>
        <dbReference type="EMBL" id="ETX15688.1"/>
    </source>
</evidence>